<dbReference type="InterPro" id="IPR027417">
    <property type="entry name" value="P-loop_NTPase"/>
</dbReference>
<dbReference type="EMBL" id="JAATJS010000004">
    <property type="protein sequence ID" value="NIX77535.1"/>
    <property type="molecule type" value="Genomic_DNA"/>
</dbReference>
<keyword evidence="2" id="KW-0547">Nucleotide-binding</keyword>
<dbReference type="CDD" id="cd03255">
    <property type="entry name" value="ABC_MJ0796_LolCDE_FtsE"/>
    <property type="match status" value="1"/>
</dbReference>
<organism evidence="5 6">
    <name type="scientific">Microvirga terricola</name>
    <dbReference type="NCBI Taxonomy" id="2719797"/>
    <lineage>
        <taxon>Bacteria</taxon>
        <taxon>Pseudomonadati</taxon>
        <taxon>Pseudomonadota</taxon>
        <taxon>Alphaproteobacteria</taxon>
        <taxon>Hyphomicrobiales</taxon>
        <taxon>Methylobacteriaceae</taxon>
        <taxon>Microvirga</taxon>
    </lineage>
</organism>
<keyword evidence="3 5" id="KW-0067">ATP-binding</keyword>
<dbReference type="Gene3D" id="3.40.50.300">
    <property type="entry name" value="P-loop containing nucleotide triphosphate hydrolases"/>
    <property type="match status" value="1"/>
</dbReference>
<proteinExistence type="predicted"/>
<dbReference type="PANTHER" id="PTHR24220">
    <property type="entry name" value="IMPORT ATP-BINDING PROTEIN"/>
    <property type="match status" value="1"/>
</dbReference>
<gene>
    <name evidence="5" type="ORF">HB375_13080</name>
</gene>
<reference evidence="5 6" key="1">
    <citation type="submission" date="2020-03" db="EMBL/GenBank/DDBJ databases">
        <title>The genome sequence of Microvirga sp. c23x22.</title>
        <authorList>
            <person name="Zhang X."/>
        </authorList>
    </citation>
    <scope>NUCLEOTIDE SEQUENCE [LARGE SCALE GENOMIC DNA]</scope>
    <source>
        <strain evidence="6">c23x22</strain>
    </source>
</reference>
<accession>A0ABX0VFQ3</accession>
<dbReference type="InterPro" id="IPR003439">
    <property type="entry name" value="ABC_transporter-like_ATP-bd"/>
</dbReference>
<feature type="domain" description="ABC transporter" evidence="4">
    <location>
        <begin position="18"/>
        <end position="239"/>
    </location>
</feature>
<dbReference type="PROSITE" id="PS50893">
    <property type="entry name" value="ABC_TRANSPORTER_2"/>
    <property type="match status" value="1"/>
</dbReference>
<evidence type="ECO:0000256" key="2">
    <source>
        <dbReference type="ARBA" id="ARBA00022741"/>
    </source>
</evidence>
<evidence type="ECO:0000313" key="5">
    <source>
        <dbReference type="EMBL" id="NIX77535.1"/>
    </source>
</evidence>
<keyword evidence="6" id="KW-1185">Reference proteome</keyword>
<evidence type="ECO:0000259" key="4">
    <source>
        <dbReference type="PROSITE" id="PS50893"/>
    </source>
</evidence>
<evidence type="ECO:0000256" key="3">
    <source>
        <dbReference type="ARBA" id="ARBA00022840"/>
    </source>
</evidence>
<name>A0ABX0VFQ3_9HYPH</name>
<dbReference type="RefSeq" id="WP_167673439.1">
    <property type="nucleotide sequence ID" value="NZ_JAATJS010000004.1"/>
</dbReference>
<dbReference type="SUPFAM" id="SSF52540">
    <property type="entry name" value="P-loop containing nucleoside triphosphate hydrolases"/>
    <property type="match status" value="1"/>
</dbReference>
<evidence type="ECO:0000313" key="6">
    <source>
        <dbReference type="Proteomes" id="UP000707352"/>
    </source>
</evidence>
<dbReference type="InterPro" id="IPR017911">
    <property type="entry name" value="MacB-like_ATP-bd"/>
</dbReference>
<dbReference type="SMART" id="SM00382">
    <property type="entry name" value="AAA"/>
    <property type="match status" value="1"/>
</dbReference>
<dbReference type="GO" id="GO:0005524">
    <property type="term" value="F:ATP binding"/>
    <property type="evidence" value="ECO:0007669"/>
    <property type="project" value="UniProtKB-KW"/>
</dbReference>
<dbReference type="InterPro" id="IPR003593">
    <property type="entry name" value="AAA+_ATPase"/>
</dbReference>
<dbReference type="Proteomes" id="UP000707352">
    <property type="component" value="Unassembled WGS sequence"/>
</dbReference>
<comment type="caution">
    <text evidence="5">The sequence shown here is derived from an EMBL/GenBank/DDBJ whole genome shotgun (WGS) entry which is preliminary data.</text>
</comment>
<dbReference type="Pfam" id="PF00005">
    <property type="entry name" value="ABC_tran"/>
    <property type="match status" value="1"/>
</dbReference>
<dbReference type="InterPro" id="IPR015854">
    <property type="entry name" value="ABC_transpr_LolD-like"/>
</dbReference>
<evidence type="ECO:0000256" key="1">
    <source>
        <dbReference type="ARBA" id="ARBA00022448"/>
    </source>
</evidence>
<dbReference type="PANTHER" id="PTHR24220:SF659">
    <property type="entry name" value="TRANSPORTER, PUTATIVE-RELATED"/>
    <property type="match status" value="1"/>
</dbReference>
<sequence length="239" mass="25800">MRPIAESEFRETAEPLALRAVSVEVRQDGGAPLRVLDIPSLDISAGARVALTGPSGAGKTTLLHLLAGIGRPTRGAIRWGGLDLANLTESARDRWRRREIGLVFQDFHLIPELSILDNILLPLTFGSAGRSQNYSKRAVALSERMGLPDPRRRAAVLSRGEQQRVAIARALLQDPAILLADEPTASLDATTGDALGTLLLDAARQRGATLIVVTHDPHLIARLDTVLRIEAGKLMETRP</sequence>
<keyword evidence="1" id="KW-0813">Transport</keyword>
<protein>
    <submittedName>
        <fullName evidence="5">ABC transporter ATP-binding protein</fullName>
    </submittedName>
</protein>